<reference evidence="8 9" key="1">
    <citation type="submission" date="2013-09" db="EMBL/GenBank/DDBJ databases">
        <title>Genome sequencing of Arenimonas composti.</title>
        <authorList>
            <person name="Chen F."/>
            <person name="Wang G."/>
        </authorList>
    </citation>
    <scope>NUCLEOTIDE SEQUENCE [LARGE SCALE GENOMIC DNA]</scope>
    <source>
        <strain evidence="8 9">TR7-09</strain>
    </source>
</reference>
<evidence type="ECO:0000259" key="7">
    <source>
        <dbReference type="Pfam" id="PF25967"/>
    </source>
</evidence>
<comment type="similarity">
    <text evidence="2">Belongs to the membrane fusion protein (MFP) (TC 8.A.1) family.</text>
</comment>
<feature type="domain" description="Multidrug resistance protein MdtA-like C-terminal permuted SH3" evidence="7">
    <location>
        <begin position="309"/>
        <end position="369"/>
    </location>
</feature>
<dbReference type="Gene3D" id="2.40.50.100">
    <property type="match status" value="2"/>
</dbReference>
<feature type="compositionally biased region" description="Basic and acidic residues" evidence="4">
    <location>
        <begin position="385"/>
        <end position="399"/>
    </location>
</feature>
<evidence type="ECO:0000256" key="4">
    <source>
        <dbReference type="SAM" id="MobiDB-lite"/>
    </source>
</evidence>
<name>A0A091BFI6_9GAMM</name>
<keyword evidence="9" id="KW-1185">Reference proteome</keyword>
<dbReference type="Pfam" id="PF25954">
    <property type="entry name" value="Beta-barrel_RND_2"/>
    <property type="match status" value="1"/>
</dbReference>
<dbReference type="eggNOG" id="COG0845">
    <property type="taxonomic scope" value="Bacteria"/>
</dbReference>
<evidence type="ECO:0000259" key="5">
    <source>
        <dbReference type="Pfam" id="PF25917"/>
    </source>
</evidence>
<proteinExistence type="inferred from homology"/>
<dbReference type="PANTHER" id="PTHR30469:SF33">
    <property type="entry name" value="SLR1207 PROTEIN"/>
    <property type="match status" value="1"/>
</dbReference>
<dbReference type="Gene3D" id="2.40.420.20">
    <property type="match status" value="1"/>
</dbReference>
<dbReference type="PANTHER" id="PTHR30469">
    <property type="entry name" value="MULTIDRUG RESISTANCE PROTEIN MDTA"/>
    <property type="match status" value="1"/>
</dbReference>
<dbReference type="Pfam" id="PF25967">
    <property type="entry name" value="RND-MFP_C"/>
    <property type="match status" value="1"/>
</dbReference>
<dbReference type="NCBIfam" id="TIGR01730">
    <property type="entry name" value="RND_mfp"/>
    <property type="match status" value="1"/>
</dbReference>
<evidence type="ECO:0000256" key="3">
    <source>
        <dbReference type="ARBA" id="ARBA00022448"/>
    </source>
</evidence>
<dbReference type="SUPFAM" id="SSF111369">
    <property type="entry name" value="HlyD-like secretion proteins"/>
    <property type="match status" value="1"/>
</dbReference>
<dbReference type="InterPro" id="IPR006143">
    <property type="entry name" value="RND_pump_MFP"/>
</dbReference>
<evidence type="ECO:0000313" key="8">
    <source>
        <dbReference type="EMBL" id="KFN50481.1"/>
    </source>
</evidence>
<dbReference type="RefSeq" id="WP_026816271.1">
    <property type="nucleotide sequence ID" value="NZ_AUFF01000001.1"/>
</dbReference>
<gene>
    <name evidence="8" type="ORF">P873_07400</name>
</gene>
<comment type="caution">
    <text evidence="8">The sequence shown here is derived from an EMBL/GenBank/DDBJ whole genome shotgun (WGS) entry which is preliminary data.</text>
</comment>
<dbReference type="OrthoDB" id="2110899at2"/>
<dbReference type="STRING" id="1121013.GCA_000426365_00820"/>
<evidence type="ECO:0000256" key="1">
    <source>
        <dbReference type="ARBA" id="ARBA00004196"/>
    </source>
</evidence>
<comment type="subcellular location">
    <subcellularLocation>
        <location evidence="1">Cell envelope</location>
    </subcellularLocation>
</comment>
<dbReference type="InterPro" id="IPR058625">
    <property type="entry name" value="MdtA-like_BSH"/>
</dbReference>
<dbReference type="Proteomes" id="UP000029391">
    <property type="component" value="Unassembled WGS sequence"/>
</dbReference>
<evidence type="ECO:0000313" key="9">
    <source>
        <dbReference type="Proteomes" id="UP000029391"/>
    </source>
</evidence>
<dbReference type="AlphaFoldDB" id="A0A091BFI6"/>
<feature type="domain" description="Multidrug resistance protein MdtA-like barrel-sandwich hybrid" evidence="5">
    <location>
        <begin position="60"/>
        <end position="210"/>
    </location>
</feature>
<dbReference type="InterPro" id="IPR058792">
    <property type="entry name" value="Beta-barrel_RND_2"/>
</dbReference>
<feature type="region of interest" description="Disordered" evidence="4">
    <location>
        <begin position="385"/>
        <end position="416"/>
    </location>
</feature>
<evidence type="ECO:0000259" key="6">
    <source>
        <dbReference type="Pfam" id="PF25954"/>
    </source>
</evidence>
<evidence type="ECO:0000256" key="2">
    <source>
        <dbReference type="ARBA" id="ARBA00009477"/>
    </source>
</evidence>
<dbReference type="GO" id="GO:1990281">
    <property type="term" value="C:efflux pump complex"/>
    <property type="evidence" value="ECO:0007669"/>
    <property type="project" value="TreeGrafter"/>
</dbReference>
<dbReference type="GO" id="GO:0015562">
    <property type="term" value="F:efflux transmembrane transporter activity"/>
    <property type="evidence" value="ECO:0007669"/>
    <property type="project" value="TreeGrafter"/>
</dbReference>
<dbReference type="Pfam" id="PF25917">
    <property type="entry name" value="BSH_RND"/>
    <property type="match status" value="1"/>
</dbReference>
<dbReference type="InterPro" id="IPR058627">
    <property type="entry name" value="MdtA-like_C"/>
</dbReference>
<protein>
    <submittedName>
        <fullName evidence="8">Uncharacterized protein</fullName>
    </submittedName>
</protein>
<dbReference type="Gene3D" id="2.40.30.170">
    <property type="match status" value="1"/>
</dbReference>
<keyword evidence="3" id="KW-0813">Transport</keyword>
<dbReference type="EMBL" id="AWXU01000020">
    <property type="protein sequence ID" value="KFN50481.1"/>
    <property type="molecule type" value="Genomic_DNA"/>
</dbReference>
<accession>A0A091BFI6</accession>
<sequence length="416" mass="44672">MKPTTKKALVATLIVAALVTVFTLSKLRGESGKEVDIAVVAEQDVRPTILASGVLAYLQEVKLTSEVVAKVVAIHVAEGDHVQAGDLLLTLDQETYRNAIAREEASRRQAVISIERQRLALALAEKKLERGESLRERQMIGQSEFDDLRNARDLARVELQSSEEALRRADAILGEARELLAKTDIRAPITGTIVDLPIKIGETAIASTNAFAGASLMTIADTAAIQAELKVDEADIARIQVGQAVDVYATAFPDTAIKGRVARIALAPTLEAQARTYEVIALLEEPTGLVLRSGMSARADIFLGDGGRVLAVPVEAVGSEEVDEKKVERFVWVDRDGSARRVVVEVGLSDDRWEQITSGLQAGDRVITGPGRILRTLLEGERVTARRAGESGARAGREAEDGETANVERSSGEGEG</sequence>
<organism evidence="8 9">
    <name type="scientific">Arenimonas composti TR7-09 = DSM 18010</name>
    <dbReference type="NCBI Taxonomy" id="1121013"/>
    <lineage>
        <taxon>Bacteria</taxon>
        <taxon>Pseudomonadati</taxon>
        <taxon>Pseudomonadota</taxon>
        <taxon>Gammaproteobacteria</taxon>
        <taxon>Lysobacterales</taxon>
        <taxon>Lysobacteraceae</taxon>
        <taxon>Arenimonas</taxon>
    </lineage>
</organism>
<feature type="domain" description="CusB-like beta-barrel" evidence="6">
    <location>
        <begin position="228"/>
        <end position="300"/>
    </location>
</feature>